<feature type="compositionally biased region" description="Low complexity" evidence="2">
    <location>
        <begin position="1472"/>
        <end position="1495"/>
    </location>
</feature>
<dbReference type="Proteomes" id="UP000807504">
    <property type="component" value="Unassembled WGS sequence"/>
</dbReference>
<feature type="coiled-coil region" evidence="1">
    <location>
        <begin position="362"/>
        <end position="399"/>
    </location>
</feature>
<keyword evidence="4" id="KW-1185">Reference proteome</keyword>
<protein>
    <recommendedName>
        <fullName evidence="5">Pericentriolar material 1 protein</fullName>
    </recommendedName>
</protein>
<feature type="region of interest" description="Disordered" evidence="2">
    <location>
        <begin position="696"/>
        <end position="728"/>
    </location>
</feature>
<accession>A0A8T0FHJ1</accession>
<evidence type="ECO:0000256" key="1">
    <source>
        <dbReference type="SAM" id="Coils"/>
    </source>
</evidence>
<name>A0A8T0FHJ1_ARGBR</name>
<evidence type="ECO:0008006" key="5">
    <source>
        <dbReference type="Google" id="ProtNLM"/>
    </source>
</evidence>
<feature type="region of interest" description="Disordered" evidence="2">
    <location>
        <begin position="1358"/>
        <end position="1377"/>
    </location>
</feature>
<proteinExistence type="predicted"/>
<evidence type="ECO:0000313" key="3">
    <source>
        <dbReference type="EMBL" id="KAF8790737.1"/>
    </source>
</evidence>
<evidence type="ECO:0000256" key="2">
    <source>
        <dbReference type="SAM" id="MobiDB-lite"/>
    </source>
</evidence>
<feature type="region of interest" description="Disordered" evidence="2">
    <location>
        <begin position="1796"/>
        <end position="1816"/>
    </location>
</feature>
<feature type="compositionally biased region" description="Polar residues" evidence="2">
    <location>
        <begin position="1910"/>
        <end position="1926"/>
    </location>
</feature>
<gene>
    <name evidence="3" type="ORF">HNY73_005713</name>
</gene>
<comment type="caution">
    <text evidence="3">The sequence shown here is derived from an EMBL/GenBank/DDBJ whole genome shotgun (WGS) entry which is preliminary data.</text>
</comment>
<keyword evidence="1" id="KW-0175">Coiled coil</keyword>
<reference evidence="3" key="1">
    <citation type="journal article" date="2020" name="bioRxiv">
        <title>Chromosome-level reference genome of the European wasp spider Argiope bruennichi: a resource for studies on range expansion and evolutionary adaptation.</title>
        <authorList>
            <person name="Sheffer M.M."/>
            <person name="Hoppe A."/>
            <person name="Krehenwinkel H."/>
            <person name="Uhl G."/>
            <person name="Kuss A.W."/>
            <person name="Jensen L."/>
            <person name="Jensen C."/>
            <person name="Gillespie R.G."/>
            <person name="Hoff K.J."/>
            <person name="Prost S."/>
        </authorList>
    </citation>
    <scope>NUCLEOTIDE SEQUENCE</scope>
</reference>
<feature type="compositionally biased region" description="Basic and acidic residues" evidence="2">
    <location>
        <begin position="147"/>
        <end position="162"/>
    </location>
</feature>
<feature type="compositionally biased region" description="Polar residues" evidence="2">
    <location>
        <begin position="1800"/>
        <end position="1812"/>
    </location>
</feature>
<feature type="region of interest" description="Disordered" evidence="2">
    <location>
        <begin position="1396"/>
        <end position="1416"/>
    </location>
</feature>
<feature type="region of interest" description="Disordered" evidence="2">
    <location>
        <begin position="874"/>
        <end position="902"/>
    </location>
</feature>
<feature type="compositionally biased region" description="Low complexity" evidence="2">
    <location>
        <begin position="1362"/>
        <end position="1373"/>
    </location>
</feature>
<feature type="region of interest" description="Disordered" evidence="2">
    <location>
        <begin position="786"/>
        <end position="815"/>
    </location>
</feature>
<dbReference type="EMBL" id="JABXBU010000011">
    <property type="protein sequence ID" value="KAF8790737.1"/>
    <property type="molecule type" value="Genomic_DNA"/>
</dbReference>
<feature type="region of interest" description="Disordered" evidence="2">
    <location>
        <begin position="838"/>
        <end position="859"/>
    </location>
</feature>
<reference evidence="3" key="2">
    <citation type="submission" date="2020-06" db="EMBL/GenBank/DDBJ databases">
        <authorList>
            <person name="Sheffer M."/>
        </authorList>
    </citation>
    <scope>NUCLEOTIDE SEQUENCE</scope>
</reference>
<feature type="region of interest" description="Disordered" evidence="2">
    <location>
        <begin position="998"/>
        <end position="1020"/>
    </location>
</feature>
<evidence type="ECO:0000313" key="4">
    <source>
        <dbReference type="Proteomes" id="UP000807504"/>
    </source>
</evidence>
<feature type="region of interest" description="Disordered" evidence="2">
    <location>
        <begin position="1877"/>
        <end position="1926"/>
    </location>
</feature>
<feature type="compositionally biased region" description="Polar residues" evidence="2">
    <location>
        <begin position="1396"/>
        <end position="1413"/>
    </location>
</feature>
<feature type="region of interest" description="Disordered" evidence="2">
    <location>
        <begin position="133"/>
        <end position="162"/>
    </location>
</feature>
<sequence length="1926" mass="214434">MDSGEPKSPSKGSKNYITISAESDIEEIPWLILPNNLEIPCRKQRNKNKLKSFAQENITSNVTEQLSSSPVSVQNDPRVKRNTSAACQFMRKIVKEEKMRKRARRLEETFSDTDLALARGSTNFPVNHAVNMPEYPEEMQRPPSRRSIVEKGNSKSNKDDSKKNEVCVLLGTDSAVVFERLTQLQDFISEATSLCHELEMSDESAQENGAYSANGISPAGSKASNYATNNSFKDSNGLLSLKMQESLLYNMQKKDETKLSFPGHDQLHVSADDQDLANGGSFWNDENNAEPRQWTANKVLQGDAFDDEEKQLSNLKESKDVKHLHMSLERIRKRVQSMQQNSDIKNMARSLSSDDCEIGQRVAAVEFERKKLKNKLVELQEKKKMNDELLQELSYLKDAAAPSDAAKIDDCGNFPLASSRSSQCVQSKLKKRTVHTLRDADLKLSKLQTTLHHLEEMMKVLAPQQSPANESSTSEISETIKPKKDLRIVRSVVCNKHDNVRKEINGFPARRHYEAEGRANEDIDVPPATIPSRPSITTKWSPEMQDKLRQLHAAQKHVRVINSVLTSIQEAQKSGKPLSAEHADFLSTFQKGKINESQIDAYSSDSEELDYESEVPDNNPCENLSTDVKEICSNADKSELQQIEIKLSESKKHVKLLKEALSSLQECENSGKELPMEHLQVLIDLHKDKNPVLDCGSDSDVDSDAIHGNNSTEDTMGEGAGPESADGTYNMEFESARKKDLIDFLCGYNRYASVSSNERDKKSTSQIKELPPFRCQLQSFLQMSAEGRNEDVRSSGEGGYIAKQNSEGSRNSLDHVQPLHHHQDNFMLTRQNIATMESQNQSCDRNLHNRSQNAKRDNINNLSGKMEKLSIQNSVNGPFTHSNGPKDNLDSASTLSSELNQSRSAVTLSKILDYERKRRVYDRNQEIHIRSSSSVDSEPLECSNSTLAINATAAATWGGSSTQENFDEKNEDILRRQHHEGGTSGSNYDPVREVIFKSRKSAKRGPMRETTSGASAELPNSIPCASDASKDYQQQLSTHFIQQLKRQINQLNALCQEELLSEGSQTSSNFHQNCNPNLIPPCQSLHAVPDIIQPYNQQLLLCLSQCYHTLYLQQMEIQHLHHYIRHHIDCEVIRQTNALNSQGNNGEDFEFRPWCLSANSNPLIPPSNMYSNDQVSPRSSAYIPMQMKSFPSHSSTVPSNVRPVRAVIHPASQENRTAQETLNNQVPPRTRANNFWDNFRSYSRQNLLSTSNTAKRNENIGLPVAPQVRQVHPMVSNGNINNGIEIANSYSSMSSDFNRSVINPDRQLPNSRVHDLVTPMKKPNINAPSNAQCRYASFLKKEPVLNMCSSSVRNLHSDQYESTESTNPNPSSNLIQLHPNQDLSKVGNFSPICPTSATESVTSHSTTDPSNIPQGGVEYHSDFLIGLYREAKTLKSDVQRQQALKMIRDLAKSDKASENESSSLNKIRNDQAVSSNKSENVASSSSAPGTTESSTVEPSVNISEGVDSDKSISKVFETNLPWINQNLPTAAISPLSKQVGPKSTSTGAVRKKTKIQSTCFWDSLSNTQPCSFNSRENETAWDDFCTGTLQPMRENHPDFPRNVVENIILDLQAALPFGQMKEDSSDSFWSSINAYIISRIRAHMNVPLPHKSLASLRQALDHLTSEMKFCYNDGDFLKCISQFLYDSLTCFMSTGRFTSSPPFIPLSEESSVLESPEKSLDLSFKMPIETLDKTQELSINMPADEVFLPEFQTALPSISGEHCVSAPFREEIGCEWGPEAETEPEVEIGTEADLAEADQSPGQPGNVTNSSVPDADSLSAHVDQTTILLKNGPIPNNGCLVLNVIESDDSVNNSEIVMGAQCCADSCGDQEIILDDIPTKLSSSEEEPQKLDEQSNQLSPSDETIKDNNEPSTESNNSQSEVTSAK</sequence>
<feature type="compositionally biased region" description="Polar residues" evidence="2">
    <location>
        <begin position="838"/>
        <end position="852"/>
    </location>
</feature>
<feature type="region of interest" description="Disordered" evidence="2">
    <location>
        <begin position="1452"/>
        <end position="1507"/>
    </location>
</feature>
<organism evidence="3 4">
    <name type="scientific">Argiope bruennichi</name>
    <name type="common">Wasp spider</name>
    <name type="synonym">Aranea bruennichi</name>
    <dbReference type="NCBI Taxonomy" id="94029"/>
    <lineage>
        <taxon>Eukaryota</taxon>
        <taxon>Metazoa</taxon>
        <taxon>Ecdysozoa</taxon>
        <taxon>Arthropoda</taxon>
        <taxon>Chelicerata</taxon>
        <taxon>Arachnida</taxon>
        <taxon>Araneae</taxon>
        <taxon>Araneomorphae</taxon>
        <taxon>Entelegynae</taxon>
        <taxon>Araneoidea</taxon>
        <taxon>Araneidae</taxon>
        <taxon>Argiope</taxon>
    </lineage>
</organism>